<dbReference type="InterPro" id="IPR006175">
    <property type="entry name" value="YjgF/YER057c/UK114"/>
</dbReference>
<dbReference type="GO" id="GO:0005829">
    <property type="term" value="C:cytosol"/>
    <property type="evidence" value="ECO:0007669"/>
    <property type="project" value="TreeGrafter"/>
</dbReference>
<keyword evidence="3" id="KW-1185">Reference proteome</keyword>
<dbReference type="AlphaFoldDB" id="F3KX53"/>
<sequence length="117" mass="12343">MTSVSELPFSKVRRAAGLVFLSGDLPIAADGSVPEGIEAQTALTLQRIAATLQGEGLTLADVVSVTAYLVDPADFAGFNRVYAQTFASPRPVRTTVRADLMLPKALLELTVIASQQP</sequence>
<dbReference type="CDD" id="cd00448">
    <property type="entry name" value="YjgF_YER057c_UK114_family"/>
    <property type="match status" value="1"/>
</dbReference>
<proteinExistence type="inferred from homology"/>
<dbReference type="SUPFAM" id="SSF55298">
    <property type="entry name" value="YjgF-like"/>
    <property type="match status" value="1"/>
</dbReference>
<dbReference type="Pfam" id="PF01042">
    <property type="entry name" value="Ribonuc_L-PSP"/>
    <property type="match status" value="1"/>
</dbReference>
<dbReference type="PANTHER" id="PTHR11803">
    <property type="entry name" value="2-IMINOBUTANOATE/2-IMINOPROPANOATE DEAMINASE RIDA"/>
    <property type="match status" value="1"/>
</dbReference>
<dbReference type="OrthoDB" id="9808943at2"/>
<gene>
    <name evidence="2" type="ORF">HGR_15209</name>
</gene>
<protein>
    <submittedName>
        <fullName evidence="2">Uncharacterized protein</fullName>
    </submittedName>
</protein>
<accession>F3KX53</accession>
<name>F3KX53_9BURK</name>
<reference evidence="2 3" key="1">
    <citation type="journal article" date="2011" name="EMBO J.">
        <title>Structural diversity of bacterial flagellar motors.</title>
        <authorList>
            <person name="Chen S."/>
            <person name="Beeby M."/>
            <person name="Murphy G.E."/>
            <person name="Leadbetter J.R."/>
            <person name="Hendrixson D.R."/>
            <person name="Briegel A."/>
            <person name="Li Z."/>
            <person name="Shi J."/>
            <person name="Tocheva E.I."/>
            <person name="Muller A."/>
            <person name="Dobro M.J."/>
            <person name="Jensen G.J."/>
        </authorList>
    </citation>
    <scope>NUCLEOTIDE SEQUENCE [LARGE SCALE GENOMIC DNA]</scope>
    <source>
        <strain evidence="2 3">ATCC 19624</strain>
    </source>
</reference>
<evidence type="ECO:0000256" key="1">
    <source>
        <dbReference type="ARBA" id="ARBA00010552"/>
    </source>
</evidence>
<dbReference type="GO" id="GO:0019239">
    <property type="term" value="F:deaminase activity"/>
    <property type="evidence" value="ECO:0007669"/>
    <property type="project" value="TreeGrafter"/>
</dbReference>
<dbReference type="STRING" id="887062.HGR_15209"/>
<dbReference type="RefSeq" id="WP_006299188.1">
    <property type="nucleotide sequence ID" value="NZ_AEGR01000095.1"/>
</dbReference>
<dbReference type="Proteomes" id="UP000016368">
    <property type="component" value="Unassembled WGS sequence"/>
</dbReference>
<dbReference type="eggNOG" id="COG0251">
    <property type="taxonomic scope" value="Bacteria"/>
</dbReference>
<dbReference type="PANTHER" id="PTHR11803:SF58">
    <property type="entry name" value="PROTEIN HMF1-RELATED"/>
    <property type="match status" value="1"/>
</dbReference>
<dbReference type="Gene3D" id="3.30.1330.40">
    <property type="entry name" value="RutC-like"/>
    <property type="match status" value="1"/>
</dbReference>
<dbReference type="InterPro" id="IPR035959">
    <property type="entry name" value="RutC-like_sf"/>
</dbReference>
<dbReference type="EMBL" id="AEGR01000095">
    <property type="protein sequence ID" value="EGI75651.1"/>
    <property type="molecule type" value="Genomic_DNA"/>
</dbReference>
<evidence type="ECO:0000313" key="3">
    <source>
        <dbReference type="Proteomes" id="UP000016368"/>
    </source>
</evidence>
<organism evidence="2 3">
    <name type="scientific">Hylemonella gracilis ATCC 19624</name>
    <dbReference type="NCBI Taxonomy" id="887062"/>
    <lineage>
        <taxon>Bacteria</taxon>
        <taxon>Pseudomonadati</taxon>
        <taxon>Pseudomonadota</taxon>
        <taxon>Betaproteobacteria</taxon>
        <taxon>Burkholderiales</taxon>
        <taxon>Comamonadaceae</taxon>
        <taxon>Hylemonella</taxon>
    </lineage>
</organism>
<comment type="caution">
    <text evidence="2">The sequence shown here is derived from an EMBL/GenBank/DDBJ whole genome shotgun (WGS) entry which is preliminary data.</text>
</comment>
<comment type="similarity">
    <text evidence="1">Belongs to the RutC family.</text>
</comment>
<evidence type="ECO:0000313" key="2">
    <source>
        <dbReference type="EMBL" id="EGI75651.1"/>
    </source>
</evidence>